<evidence type="ECO:0000256" key="10">
    <source>
        <dbReference type="RuleBase" id="RU351113"/>
    </source>
</evidence>
<evidence type="ECO:0000256" key="2">
    <source>
        <dbReference type="ARBA" id="ARBA00022475"/>
    </source>
</evidence>
<keyword evidence="3 10" id="KW-0716">Sensory transduction</keyword>
<keyword evidence="2" id="KW-1003">Cell membrane</keyword>
<evidence type="ECO:0000313" key="11">
    <source>
        <dbReference type="EMBL" id="KAG5673015.1"/>
    </source>
</evidence>
<keyword evidence="12" id="KW-1185">Reference proteome</keyword>
<keyword evidence="4 10" id="KW-0812">Transmembrane</keyword>
<comment type="subcellular location">
    <subcellularLocation>
        <location evidence="1 10">Cell membrane</location>
        <topology evidence="1 10">Multi-pass membrane protein</topology>
    </subcellularLocation>
</comment>
<evidence type="ECO:0000256" key="6">
    <source>
        <dbReference type="ARBA" id="ARBA00022989"/>
    </source>
</evidence>
<evidence type="ECO:0000256" key="9">
    <source>
        <dbReference type="ARBA" id="ARBA00023224"/>
    </source>
</evidence>
<feature type="transmembrane region" description="Helical" evidence="10">
    <location>
        <begin position="32"/>
        <end position="53"/>
    </location>
</feature>
<name>A0A9J6BT22_POLVA</name>
<feature type="transmembrane region" description="Helical" evidence="10">
    <location>
        <begin position="160"/>
        <end position="182"/>
    </location>
</feature>
<dbReference type="Pfam" id="PF02949">
    <property type="entry name" value="7tm_6"/>
    <property type="match status" value="1"/>
</dbReference>
<dbReference type="GO" id="GO:0004984">
    <property type="term" value="F:olfactory receptor activity"/>
    <property type="evidence" value="ECO:0007669"/>
    <property type="project" value="InterPro"/>
</dbReference>
<gene>
    <name evidence="11" type="ORF">PVAND_003093</name>
</gene>
<keyword evidence="5 10" id="KW-0552">Olfaction</keyword>
<evidence type="ECO:0000256" key="4">
    <source>
        <dbReference type="ARBA" id="ARBA00022692"/>
    </source>
</evidence>
<organism evidence="11 12">
    <name type="scientific">Polypedilum vanderplanki</name>
    <name type="common">Sleeping chironomid midge</name>
    <dbReference type="NCBI Taxonomy" id="319348"/>
    <lineage>
        <taxon>Eukaryota</taxon>
        <taxon>Metazoa</taxon>
        <taxon>Ecdysozoa</taxon>
        <taxon>Arthropoda</taxon>
        <taxon>Hexapoda</taxon>
        <taxon>Insecta</taxon>
        <taxon>Pterygota</taxon>
        <taxon>Neoptera</taxon>
        <taxon>Endopterygota</taxon>
        <taxon>Diptera</taxon>
        <taxon>Nematocera</taxon>
        <taxon>Chironomoidea</taxon>
        <taxon>Chironomidae</taxon>
        <taxon>Chironominae</taxon>
        <taxon>Polypedilum</taxon>
        <taxon>Polypedilum</taxon>
    </lineage>
</organism>
<proteinExistence type="inferred from homology"/>
<feature type="transmembrane region" description="Helical" evidence="10">
    <location>
        <begin position="127"/>
        <end position="148"/>
    </location>
</feature>
<dbReference type="EMBL" id="JADBJN010000003">
    <property type="protein sequence ID" value="KAG5673015.1"/>
    <property type="molecule type" value="Genomic_DNA"/>
</dbReference>
<dbReference type="InterPro" id="IPR004117">
    <property type="entry name" value="7tm6_olfct_rcpt"/>
</dbReference>
<comment type="similarity">
    <text evidence="10">Belongs to the insect chemoreceptor superfamily. Heteromeric odorant receptor channel (TC 1.A.69) family.</text>
</comment>
<dbReference type="OrthoDB" id="6617147at2759"/>
<dbReference type="GO" id="GO:0007165">
    <property type="term" value="P:signal transduction"/>
    <property type="evidence" value="ECO:0007669"/>
    <property type="project" value="UniProtKB-KW"/>
</dbReference>
<protein>
    <recommendedName>
        <fullName evidence="10">Odorant receptor</fullName>
    </recommendedName>
</protein>
<sequence length="364" mass="42032">MLSNTEPFNTIFKISKFYGYWQPSLISKSHKVFAAVAFVVFQPSMILFSLFSLSKANNVNEVTTSIAFTFIFTLSTNDSIMFIINNEKIEDFFDYFTEVLDENPKAWESINKICEDFYNSSKRKAKIFVIWFTAAFIGTFTQGSFVNIWHLEAAKKDYRIFIGLGIFLCLDFGYAAFVSFMLQDFSNQMLGILQTFVECFQEELKNMDLKGENGKQNLTKCIKMHQNVKKIMKKYIEIVQYPLGFRIVSSAYLLCTMTFVATNPNSQIEFVSVFMIISIIQQFKPCNIAQQIETGSENFIFSITETNWIDADLKTKSLLVTFMINLIKPTLKLRLFGFIDVNLETFTRNINIAYSTYTVLNSIH</sequence>
<evidence type="ECO:0000256" key="8">
    <source>
        <dbReference type="ARBA" id="ARBA00023170"/>
    </source>
</evidence>
<dbReference type="GO" id="GO:0005886">
    <property type="term" value="C:plasma membrane"/>
    <property type="evidence" value="ECO:0007669"/>
    <property type="project" value="UniProtKB-SubCell"/>
</dbReference>
<reference evidence="11" key="1">
    <citation type="submission" date="2021-03" db="EMBL/GenBank/DDBJ databases">
        <title>Chromosome level genome of the anhydrobiotic midge Polypedilum vanderplanki.</title>
        <authorList>
            <person name="Yoshida Y."/>
            <person name="Kikawada T."/>
            <person name="Gusev O."/>
        </authorList>
    </citation>
    <scope>NUCLEOTIDE SEQUENCE</scope>
    <source>
        <strain evidence="11">NIAS01</strain>
        <tissue evidence="11">Whole body or cell culture</tissue>
    </source>
</reference>
<keyword evidence="7 10" id="KW-0472">Membrane</keyword>
<evidence type="ECO:0000256" key="7">
    <source>
        <dbReference type="ARBA" id="ARBA00023136"/>
    </source>
</evidence>
<dbReference type="GO" id="GO:0005549">
    <property type="term" value="F:odorant binding"/>
    <property type="evidence" value="ECO:0007669"/>
    <property type="project" value="InterPro"/>
</dbReference>
<evidence type="ECO:0000256" key="5">
    <source>
        <dbReference type="ARBA" id="ARBA00022725"/>
    </source>
</evidence>
<comment type="caution">
    <text evidence="10">Lacks conserved residue(s) required for the propagation of feature annotation.</text>
</comment>
<keyword evidence="6 10" id="KW-1133">Transmembrane helix</keyword>
<evidence type="ECO:0000256" key="3">
    <source>
        <dbReference type="ARBA" id="ARBA00022606"/>
    </source>
</evidence>
<evidence type="ECO:0000313" key="12">
    <source>
        <dbReference type="Proteomes" id="UP001107558"/>
    </source>
</evidence>
<dbReference type="PANTHER" id="PTHR21137">
    <property type="entry name" value="ODORANT RECEPTOR"/>
    <property type="match status" value="1"/>
</dbReference>
<dbReference type="AlphaFoldDB" id="A0A9J6BT22"/>
<accession>A0A9J6BT22</accession>
<keyword evidence="8 10" id="KW-0675">Receptor</keyword>
<keyword evidence="9 10" id="KW-0807">Transducer</keyword>
<comment type="caution">
    <text evidence="11">The sequence shown here is derived from an EMBL/GenBank/DDBJ whole genome shotgun (WGS) entry which is preliminary data.</text>
</comment>
<feature type="transmembrane region" description="Helical" evidence="10">
    <location>
        <begin position="65"/>
        <end position="84"/>
    </location>
</feature>
<dbReference type="Proteomes" id="UP001107558">
    <property type="component" value="Chromosome 3"/>
</dbReference>
<dbReference type="PANTHER" id="PTHR21137:SF35">
    <property type="entry name" value="ODORANT RECEPTOR 19A-RELATED"/>
    <property type="match status" value="1"/>
</dbReference>
<evidence type="ECO:0000256" key="1">
    <source>
        <dbReference type="ARBA" id="ARBA00004651"/>
    </source>
</evidence>